<dbReference type="PANTHER" id="PTHR30222:SF2">
    <property type="entry name" value="ABC TRANSPORTER SUBSTRATE-BINDING PROTEIN"/>
    <property type="match status" value="1"/>
</dbReference>
<name>A0A916JW86_9MICO</name>
<comment type="caution">
    <text evidence="3">The sequence shown here is derived from an EMBL/GenBank/DDBJ whole genome shotgun (WGS) entry which is preliminary data.</text>
</comment>
<evidence type="ECO:0000313" key="4">
    <source>
        <dbReference type="Proteomes" id="UP000693892"/>
    </source>
</evidence>
<dbReference type="PROSITE" id="PS51257">
    <property type="entry name" value="PROKAR_LIPOPROTEIN"/>
    <property type="match status" value="1"/>
</dbReference>
<dbReference type="RefSeq" id="WP_218114535.1">
    <property type="nucleotide sequence ID" value="NZ_CAJVAP010000008.1"/>
</dbReference>
<dbReference type="InterPro" id="IPR006059">
    <property type="entry name" value="SBP"/>
</dbReference>
<proteinExistence type="predicted"/>
<evidence type="ECO:0000256" key="2">
    <source>
        <dbReference type="SAM" id="SignalP"/>
    </source>
</evidence>
<reference evidence="3" key="1">
    <citation type="submission" date="2021-06" db="EMBL/GenBank/DDBJ databases">
        <authorList>
            <person name="Criscuolo A."/>
        </authorList>
    </citation>
    <scope>NUCLEOTIDE SEQUENCE</scope>
    <source>
        <strain evidence="3">CIP111803</strain>
    </source>
</reference>
<gene>
    <name evidence="3" type="ORF">LEUCIP111803_00911</name>
</gene>
<evidence type="ECO:0000313" key="3">
    <source>
        <dbReference type="EMBL" id="CAG7606304.1"/>
    </source>
</evidence>
<keyword evidence="1 2" id="KW-0732">Signal</keyword>
<sequence>MKLSIKRTIGGALAASLAVAALAGCAPSSDGGGDGGDGGSSDVTLTLVTWGGTTEEGFKKVYADPFTAETGIKTKMVNPVDYGKYTAQLETGNITWDWVDIEGWFAYQRQADWATIDRDVVQYDDADVINPPGKDYSTIDWGIPSPSYSFVISYRTEEAQHPTTWEEFFDTDAIPGKRAIYNWPYGMLEVALLGDGVPMDELYPLDVDRALAKLDSVRDDLVFWNSGAELQQILSTGGAPFAFAWNNRVAALMKEDQPVAIEWGENLQDGSVNTIAAASPRLDETMQFFNFMMDADRQRDVALSTGYSPVLKSSFEKIDTDLQPLYNAYPANLEQAVGTIDHDWWAENYDAVSAKWTEWAAG</sequence>
<feature type="chain" id="PRO_5039176063" description="Spermidine/putrescine transport system substrate-binding protein" evidence="2">
    <location>
        <begin position="24"/>
        <end position="362"/>
    </location>
</feature>
<organism evidence="3 4">
    <name type="scientific">Leucobacter soli</name>
    <dbReference type="NCBI Taxonomy" id="2812850"/>
    <lineage>
        <taxon>Bacteria</taxon>
        <taxon>Bacillati</taxon>
        <taxon>Actinomycetota</taxon>
        <taxon>Actinomycetes</taxon>
        <taxon>Micrococcales</taxon>
        <taxon>Microbacteriaceae</taxon>
        <taxon>Leucobacter</taxon>
    </lineage>
</organism>
<evidence type="ECO:0000256" key="1">
    <source>
        <dbReference type="ARBA" id="ARBA00022729"/>
    </source>
</evidence>
<dbReference type="EMBL" id="CAJVAP010000008">
    <property type="protein sequence ID" value="CAG7606304.1"/>
    <property type="molecule type" value="Genomic_DNA"/>
</dbReference>
<feature type="signal peptide" evidence="2">
    <location>
        <begin position="1"/>
        <end position="23"/>
    </location>
</feature>
<evidence type="ECO:0008006" key="5">
    <source>
        <dbReference type="Google" id="ProtNLM"/>
    </source>
</evidence>
<dbReference type="PANTHER" id="PTHR30222">
    <property type="entry name" value="SPERMIDINE/PUTRESCINE-BINDING PERIPLASMIC PROTEIN"/>
    <property type="match status" value="1"/>
</dbReference>
<protein>
    <recommendedName>
        <fullName evidence="5">Spermidine/putrescine transport system substrate-binding protein</fullName>
    </recommendedName>
</protein>
<keyword evidence="4" id="KW-1185">Reference proteome</keyword>
<accession>A0A916JW86</accession>
<dbReference type="AlphaFoldDB" id="A0A916JW86"/>
<dbReference type="Proteomes" id="UP000693892">
    <property type="component" value="Unassembled WGS sequence"/>
</dbReference>
<dbReference type="Pfam" id="PF13416">
    <property type="entry name" value="SBP_bac_8"/>
    <property type="match status" value="1"/>
</dbReference>